<gene>
    <name evidence="2" type="ORF">RIF29_19312</name>
</gene>
<dbReference type="EMBL" id="JAYWIO010000004">
    <property type="protein sequence ID" value="KAK7266662.1"/>
    <property type="molecule type" value="Genomic_DNA"/>
</dbReference>
<organism evidence="2 3">
    <name type="scientific">Crotalaria pallida</name>
    <name type="common">Smooth rattlebox</name>
    <name type="synonym">Crotalaria striata</name>
    <dbReference type="NCBI Taxonomy" id="3830"/>
    <lineage>
        <taxon>Eukaryota</taxon>
        <taxon>Viridiplantae</taxon>
        <taxon>Streptophyta</taxon>
        <taxon>Embryophyta</taxon>
        <taxon>Tracheophyta</taxon>
        <taxon>Spermatophyta</taxon>
        <taxon>Magnoliopsida</taxon>
        <taxon>eudicotyledons</taxon>
        <taxon>Gunneridae</taxon>
        <taxon>Pentapetalae</taxon>
        <taxon>rosids</taxon>
        <taxon>fabids</taxon>
        <taxon>Fabales</taxon>
        <taxon>Fabaceae</taxon>
        <taxon>Papilionoideae</taxon>
        <taxon>50 kb inversion clade</taxon>
        <taxon>genistoids sensu lato</taxon>
        <taxon>core genistoids</taxon>
        <taxon>Crotalarieae</taxon>
        <taxon>Crotalaria</taxon>
    </lineage>
</organism>
<feature type="region of interest" description="Disordered" evidence="1">
    <location>
        <begin position="1"/>
        <end position="62"/>
    </location>
</feature>
<name>A0AAN9I5E0_CROPI</name>
<feature type="region of interest" description="Disordered" evidence="1">
    <location>
        <begin position="193"/>
        <end position="218"/>
    </location>
</feature>
<sequence length="290" mass="31327">MGDPPDTSVSKEDGWGYRTSRNCTVTPPQPTVQLPASEKEGPTTVTPDFSQPQGENQGGVLGQGNADVMTREINAEDDALHGDWLVVRRRKKGGKDKSREIRGEKFKEVSSQSLSGDGGHVFNGVQKGTNLGDSHLVGPSVADGGSRARVYVNEKKRARKEVNLVARVKDKGTLVKNIPLHGVGQHNVQLTGESSQNRVNSTSSEMTQKNQVSKQGPRKASLMKGFDLGTGIAISPDLLRCSMFLGKAEKVTKGKPPDPVRGKAIVLGSKGGVAPRVMLRCPRMRRLWKK</sequence>
<proteinExistence type="predicted"/>
<comment type="caution">
    <text evidence="2">The sequence shown here is derived from an EMBL/GenBank/DDBJ whole genome shotgun (WGS) entry which is preliminary data.</text>
</comment>
<protein>
    <submittedName>
        <fullName evidence="2">Uncharacterized protein</fullName>
    </submittedName>
</protein>
<reference evidence="2 3" key="1">
    <citation type="submission" date="2024-01" db="EMBL/GenBank/DDBJ databases">
        <title>The genomes of 5 underutilized Papilionoideae crops provide insights into root nodulation and disease resistanc.</title>
        <authorList>
            <person name="Yuan L."/>
        </authorList>
    </citation>
    <scope>NUCLEOTIDE SEQUENCE [LARGE SCALE GENOMIC DNA]</scope>
    <source>
        <strain evidence="2">ZHUSHIDOU_FW_LH</strain>
        <tissue evidence="2">Leaf</tissue>
    </source>
</reference>
<dbReference type="AlphaFoldDB" id="A0AAN9I5E0"/>
<evidence type="ECO:0000313" key="3">
    <source>
        <dbReference type="Proteomes" id="UP001372338"/>
    </source>
</evidence>
<dbReference type="Proteomes" id="UP001372338">
    <property type="component" value="Unassembled WGS sequence"/>
</dbReference>
<accession>A0AAN9I5E0</accession>
<evidence type="ECO:0000313" key="2">
    <source>
        <dbReference type="EMBL" id="KAK7266662.1"/>
    </source>
</evidence>
<evidence type="ECO:0000256" key="1">
    <source>
        <dbReference type="SAM" id="MobiDB-lite"/>
    </source>
</evidence>
<feature type="compositionally biased region" description="Polar residues" evidence="1">
    <location>
        <begin position="193"/>
        <end position="214"/>
    </location>
</feature>
<keyword evidence="3" id="KW-1185">Reference proteome</keyword>
<feature type="compositionally biased region" description="Polar residues" evidence="1">
    <location>
        <begin position="43"/>
        <end position="55"/>
    </location>
</feature>